<evidence type="ECO:0000259" key="8">
    <source>
        <dbReference type="PROSITE" id="PS50893"/>
    </source>
</evidence>
<comment type="similarity">
    <text evidence="2">Belongs to the ABC transporter superfamily.</text>
</comment>
<evidence type="ECO:0000313" key="9">
    <source>
        <dbReference type="EMBL" id="ADU50415.1"/>
    </source>
</evidence>
<dbReference type="Pfam" id="PF08352">
    <property type="entry name" value="oligo_HPY"/>
    <property type="match status" value="1"/>
</dbReference>
<evidence type="ECO:0000256" key="4">
    <source>
        <dbReference type="ARBA" id="ARBA00022475"/>
    </source>
</evidence>
<feature type="domain" description="ABC transporter" evidence="8">
    <location>
        <begin position="7"/>
        <end position="256"/>
    </location>
</feature>
<dbReference type="FunFam" id="3.40.50.300:FF:000016">
    <property type="entry name" value="Oligopeptide ABC transporter ATP-binding component"/>
    <property type="match status" value="1"/>
</dbReference>
<dbReference type="InterPro" id="IPR050388">
    <property type="entry name" value="ABC_Ni/Peptide_Import"/>
</dbReference>
<dbReference type="InterPro" id="IPR003439">
    <property type="entry name" value="ABC_transporter-like_ATP-bd"/>
</dbReference>
<dbReference type="HOGENOM" id="CLU_000604_1_23_9"/>
<evidence type="ECO:0000256" key="6">
    <source>
        <dbReference type="ARBA" id="ARBA00022840"/>
    </source>
</evidence>
<dbReference type="InterPro" id="IPR013563">
    <property type="entry name" value="Oligopep_ABC_C"/>
</dbReference>
<dbReference type="NCBIfam" id="TIGR01727">
    <property type="entry name" value="oligo_HPY"/>
    <property type="match status" value="1"/>
</dbReference>
<keyword evidence="10" id="KW-1185">Reference proteome</keyword>
<dbReference type="Proteomes" id="UP000008915">
    <property type="component" value="Chromosome"/>
</dbReference>
<dbReference type="SUPFAM" id="SSF52540">
    <property type="entry name" value="P-loop containing nucleoside triphosphate hydrolases"/>
    <property type="match status" value="1"/>
</dbReference>
<protein>
    <submittedName>
        <fullName evidence="9">Oligopeptide/dipeptide ABC transporter, ATPase subunit</fullName>
    </submittedName>
</protein>
<reference evidence="9 10" key="1">
    <citation type="journal article" date="2010" name="Stand. Genomic Sci.">
        <title>Complete genome sequence of Thermaerobacter marianensis type strain (7p75a).</title>
        <authorList>
            <person name="Han C."/>
            <person name="Gu W."/>
            <person name="Zhang X."/>
            <person name="Lapidus A."/>
            <person name="Nolan M."/>
            <person name="Copeland A."/>
            <person name="Lucas S."/>
            <person name="Del Rio T.G."/>
            <person name="Tice H."/>
            <person name="Cheng J.F."/>
            <person name="Tapia R."/>
            <person name="Goodwin L."/>
            <person name="Pitluck S."/>
            <person name="Pagani I."/>
            <person name="Ivanova N."/>
            <person name="Mavromatis K."/>
            <person name="Mikhailova N."/>
            <person name="Pati A."/>
            <person name="Chen A."/>
            <person name="Palaniappan K."/>
            <person name="Land M."/>
            <person name="Hauser L."/>
            <person name="Chang Y.J."/>
            <person name="Jeffries C.D."/>
            <person name="Schneider S."/>
            <person name="Rohde M."/>
            <person name="Goker M."/>
            <person name="Pukall R."/>
            <person name="Woyke T."/>
            <person name="Bristow J."/>
            <person name="Eisen J.A."/>
            <person name="Markowitz V."/>
            <person name="Hugenholtz P."/>
            <person name="Kyrpides N.C."/>
            <person name="Klenk H.P."/>
            <person name="Detter J.C."/>
        </authorList>
    </citation>
    <scope>NUCLEOTIDE SEQUENCE [LARGE SCALE GENOMIC DNA]</scope>
    <source>
        <strain evidence="10">ATCC 700841 / DSM 12885 / JCM 10246 / 7p75a</strain>
    </source>
</reference>
<dbReference type="InterPro" id="IPR017871">
    <property type="entry name" value="ABC_transporter-like_CS"/>
</dbReference>
<dbReference type="PROSITE" id="PS50893">
    <property type="entry name" value="ABC_TRANSPORTER_2"/>
    <property type="match status" value="1"/>
</dbReference>
<name>E6SMF5_THEM7</name>
<reference evidence="10" key="2">
    <citation type="journal article" date="2010" name="Stand. Genomic Sci.">
        <title>Complete genome sequence of Thermaerobacter marianensis type strain (7p75aT).</title>
        <authorList>
            <person name="Han C."/>
            <person name="Gu W."/>
            <person name="Zhang X."/>
            <person name="Lapidus A."/>
            <person name="Nolan M."/>
            <person name="Copeland A."/>
            <person name="Lucas S."/>
            <person name="Glavina Del Rio T."/>
            <person name="Tice H."/>
            <person name="Cheng J."/>
            <person name="Tapia R."/>
            <person name="Goodwin L."/>
            <person name="Pitluck S."/>
            <person name="Pagani I."/>
            <person name="Ivanova N."/>
            <person name="Mavromatis K."/>
            <person name="Mikhailova N."/>
            <person name="Pati A."/>
            <person name="Chen A."/>
            <person name="Palaniappan K."/>
            <person name="Land M."/>
            <person name="Hauser L."/>
            <person name="Chang Y."/>
            <person name="Jeffries C."/>
            <person name="Schneider S."/>
            <person name="Rohde M."/>
            <person name="Goker M."/>
            <person name="Pukall R."/>
            <person name="Woyke T."/>
            <person name="Bristow J."/>
            <person name="Eisen J."/>
            <person name="Markowitz V."/>
            <person name="Hugenholtz P."/>
            <person name="Kyrpides N."/>
            <person name="Klenk H."/>
            <person name="Detter J."/>
        </authorList>
    </citation>
    <scope>NUCLEOTIDE SEQUENCE [LARGE SCALE GENOMIC DNA]</scope>
    <source>
        <strain evidence="10">ATCC 700841 / DSM 12885 / JCM 10246 / 7p75a</strain>
    </source>
</reference>
<organism evidence="9 10">
    <name type="scientific">Thermaerobacter marianensis (strain ATCC 700841 / DSM 12885 / JCM 10246 / 7p75a)</name>
    <dbReference type="NCBI Taxonomy" id="644966"/>
    <lineage>
        <taxon>Bacteria</taxon>
        <taxon>Bacillati</taxon>
        <taxon>Bacillota</taxon>
        <taxon>Clostridia</taxon>
        <taxon>Eubacteriales</taxon>
        <taxon>Clostridiales Family XVII. Incertae Sedis</taxon>
        <taxon>Thermaerobacter</taxon>
    </lineage>
</organism>
<dbReference type="CDD" id="cd03257">
    <property type="entry name" value="ABC_NikE_OppD_transporters"/>
    <property type="match status" value="1"/>
</dbReference>
<dbReference type="KEGG" id="tmr:Tmar_0290"/>
<dbReference type="AlphaFoldDB" id="E6SMF5"/>
<dbReference type="InterPro" id="IPR003593">
    <property type="entry name" value="AAA+_ATPase"/>
</dbReference>
<dbReference type="PANTHER" id="PTHR43297:SF2">
    <property type="entry name" value="DIPEPTIDE TRANSPORT ATP-BINDING PROTEIN DPPD"/>
    <property type="match status" value="1"/>
</dbReference>
<keyword evidence="7" id="KW-0472">Membrane</keyword>
<proteinExistence type="inferred from homology"/>
<dbReference type="Pfam" id="PF00005">
    <property type="entry name" value="ABC_tran"/>
    <property type="match status" value="1"/>
</dbReference>
<dbReference type="RefSeq" id="WP_013494720.1">
    <property type="nucleotide sequence ID" value="NC_014831.1"/>
</dbReference>
<evidence type="ECO:0000256" key="7">
    <source>
        <dbReference type="ARBA" id="ARBA00023136"/>
    </source>
</evidence>
<dbReference type="GO" id="GO:0005524">
    <property type="term" value="F:ATP binding"/>
    <property type="evidence" value="ECO:0007669"/>
    <property type="project" value="UniProtKB-KW"/>
</dbReference>
<dbReference type="eggNOG" id="COG0444">
    <property type="taxonomic scope" value="Bacteria"/>
</dbReference>
<evidence type="ECO:0000256" key="5">
    <source>
        <dbReference type="ARBA" id="ARBA00022741"/>
    </source>
</evidence>
<comment type="subcellular location">
    <subcellularLocation>
        <location evidence="1">Cell membrane</location>
        <topology evidence="1">Peripheral membrane protein</topology>
    </subcellularLocation>
</comment>
<dbReference type="GO" id="GO:0015833">
    <property type="term" value="P:peptide transport"/>
    <property type="evidence" value="ECO:0007669"/>
    <property type="project" value="InterPro"/>
</dbReference>
<dbReference type="InterPro" id="IPR027417">
    <property type="entry name" value="P-loop_NTPase"/>
</dbReference>
<dbReference type="STRING" id="644966.Tmar_0290"/>
<sequence>MEKLLEVRDLRVHFRTHGGEVQAVRGVSFDLHKGETLCIVGESGCGKSVTAQTIMRLIPMPPGRIVSGSIRFQGQDLVRLPEREMQKIRGRSMGMIFQDPMTSLNPTMTIGRQIAEPLIKHQGMRPDQARARAVELLQMVGIPNPEERVRQYPHQFSGGMRQRAMIAIALACNPALLIADEPTTALDVTIQAQILELMQDLKQRLGTAIILITHDLGVVARMADRIAVMYAGQIVEQGTAEEIFHHPKHPYTEALLRSIPRLDDRRERLQAIPGTPPDLFAPPAGCPFAARCPYTMRVCHDYDPELEEIRPGHYAKCWLHHPYAPVVGLNAEERGA</sequence>
<dbReference type="GO" id="GO:0016887">
    <property type="term" value="F:ATP hydrolysis activity"/>
    <property type="evidence" value="ECO:0007669"/>
    <property type="project" value="InterPro"/>
</dbReference>
<keyword evidence="6" id="KW-0067">ATP-binding</keyword>
<gene>
    <name evidence="9" type="ordered locus">Tmar_0290</name>
</gene>
<dbReference type="PROSITE" id="PS00211">
    <property type="entry name" value="ABC_TRANSPORTER_1"/>
    <property type="match status" value="1"/>
</dbReference>
<dbReference type="PANTHER" id="PTHR43297">
    <property type="entry name" value="OLIGOPEPTIDE TRANSPORT ATP-BINDING PROTEIN APPD"/>
    <property type="match status" value="1"/>
</dbReference>
<keyword evidence="4" id="KW-1003">Cell membrane</keyword>
<dbReference type="SMART" id="SM00382">
    <property type="entry name" value="AAA"/>
    <property type="match status" value="1"/>
</dbReference>
<dbReference type="GO" id="GO:0005886">
    <property type="term" value="C:plasma membrane"/>
    <property type="evidence" value="ECO:0007669"/>
    <property type="project" value="UniProtKB-SubCell"/>
</dbReference>
<dbReference type="EMBL" id="CP002344">
    <property type="protein sequence ID" value="ADU50415.1"/>
    <property type="molecule type" value="Genomic_DNA"/>
</dbReference>
<keyword evidence="5" id="KW-0547">Nucleotide-binding</keyword>
<evidence type="ECO:0000256" key="2">
    <source>
        <dbReference type="ARBA" id="ARBA00005417"/>
    </source>
</evidence>
<accession>E6SMF5</accession>
<dbReference type="Gene3D" id="3.40.50.300">
    <property type="entry name" value="P-loop containing nucleotide triphosphate hydrolases"/>
    <property type="match status" value="1"/>
</dbReference>
<evidence type="ECO:0000313" key="10">
    <source>
        <dbReference type="Proteomes" id="UP000008915"/>
    </source>
</evidence>
<evidence type="ECO:0000256" key="1">
    <source>
        <dbReference type="ARBA" id="ARBA00004202"/>
    </source>
</evidence>
<keyword evidence="3" id="KW-0813">Transport</keyword>
<evidence type="ECO:0000256" key="3">
    <source>
        <dbReference type="ARBA" id="ARBA00022448"/>
    </source>
</evidence>
<dbReference type="OrthoDB" id="9802772at2"/>